<dbReference type="Proteomes" id="UP000190667">
    <property type="component" value="Unassembled WGS sequence"/>
</dbReference>
<dbReference type="STRING" id="1926881.BTJ39_16165"/>
<dbReference type="InterPro" id="IPR003661">
    <property type="entry name" value="HisK_dim/P_dom"/>
</dbReference>
<dbReference type="SUPFAM" id="SSF52172">
    <property type="entry name" value="CheY-like"/>
    <property type="match status" value="1"/>
</dbReference>
<dbReference type="SMART" id="SM00387">
    <property type="entry name" value="HATPase_c"/>
    <property type="match status" value="1"/>
</dbReference>
<dbReference type="CDD" id="cd17546">
    <property type="entry name" value="REC_hyHK_CKI1_RcsC-like"/>
    <property type="match status" value="1"/>
</dbReference>
<dbReference type="SUPFAM" id="SSF55874">
    <property type="entry name" value="ATPase domain of HSP90 chaperone/DNA topoisomerase II/histidine kinase"/>
    <property type="match status" value="1"/>
</dbReference>
<dbReference type="GO" id="GO:0000155">
    <property type="term" value="F:phosphorelay sensor kinase activity"/>
    <property type="evidence" value="ECO:0007669"/>
    <property type="project" value="InterPro"/>
</dbReference>
<keyword evidence="21" id="KW-1185">Reference proteome</keyword>
<evidence type="ECO:0000256" key="5">
    <source>
        <dbReference type="ARBA" id="ARBA00022519"/>
    </source>
</evidence>
<dbReference type="InterPro" id="IPR001789">
    <property type="entry name" value="Sig_transdc_resp-reg_receiver"/>
</dbReference>
<proteinExistence type="predicted"/>
<dbReference type="InterPro" id="IPR005467">
    <property type="entry name" value="His_kinase_dom"/>
</dbReference>
<dbReference type="InterPro" id="IPR036641">
    <property type="entry name" value="HPT_dom_sf"/>
</dbReference>
<name>A0A1S8YJI7_9GAMM</name>
<comment type="subcellular location">
    <subcellularLocation>
        <location evidence="2">Cell inner membrane</location>
        <topology evidence="2">Multi-pass membrane protein</topology>
    </subcellularLocation>
</comment>
<evidence type="ECO:0000256" key="14">
    <source>
        <dbReference type="PROSITE-ProRule" id="PRU00110"/>
    </source>
</evidence>
<evidence type="ECO:0000259" key="19">
    <source>
        <dbReference type="PROSITE" id="PS50894"/>
    </source>
</evidence>
<keyword evidence="7" id="KW-0808">Transferase</keyword>
<dbReference type="Pfam" id="PF00512">
    <property type="entry name" value="HisKA"/>
    <property type="match status" value="1"/>
</dbReference>
<dbReference type="InterPro" id="IPR011006">
    <property type="entry name" value="CheY-like_superfamily"/>
</dbReference>
<keyword evidence="10" id="KW-0067">ATP-binding</keyword>
<accession>A0A1S8YJI7</accession>
<dbReference type="EMBL" id="MRUL01000012">
    <property type="protein sequence ID" value="OON38896.1"/>
    <property type="molecule type" value="Genomic_DNA"/>
</dbReference>
<organism evidence="20 21">
    <name type="scientific">Izhakiella australiensis</name>
    <dbReference type="NCBI Taxonomy" id="1926881"/>
    <lineage>
        <taxon>Bacteria</taxon>
        <taxon>Pseudomonadati</taxon>
        <taxon>Pseudomonadota</taxon>
        <taxon>Gammaproteobacteria</taxon>
        <taxon>Enterobacterales</taxon>
        <taxon>Erwiniaceae</taxon>
        <taxon>Izhakiella</taxon>
    </lineage>
</organism>
<dbReference type="PANTHER" id="PTHR43047">
    <property type="entry name" value="TWO-COMPONENT HISTIDINE PROTEIN KINASE"/>
    <property type="match status" value="1"/>
</dbReference>
<feature type="transmembrane region" description="Helical" evidence="16">
    <location>
        <begin position="525"/>
        <end position="547"/>
    </location>
</feature>
<evidence type="ECO:0000259" key="17">
    <source>
        <dbReference type="PROSITE" id="PS50109"/>
    </source>
</evidence>
<evidence type="ECO:0000256" key="12">
    <source>
        <dbReference type="ARBA" id="ARBA00023012"/>
    </source>
</evidence>
<dbReference type="CDD" id="cd00088">
    <property type="entry name" value="HPT"/>
    <property type="match status" value="1"/>
</dbReference>
<dbReference type="GO" id="GO:0005886">
    <property type="term" value="C:plasma membrane"/>
    <property type="evidence" value="ECO:0007669"/>
    <property type="project" value="UniProtKB-SubCell"/>
</dbReference>
<dbReference type="SUPFAM" id="SSF47384">
    <property type="entry name" value="Homodimeric domain of signal transducing histidine kinase"/>
    <property type="match status" value="1"/>
</dbReference>
<dbReference type="SMART" id="SM00062">
    <property type="entry name" value="PBPb"/>
    <property type="match status" value="1"/>
</dbReference>
<protein>
    <recommendedName>
        <fullName evidence="3">histidine kinase</fullName>
        <ecNumber evidence="3">2.7.13.3</ecNumber>
    </recommendedName>
</protein>
<gene>
    <name evidence="20" type="ORF">BTJ39_16165</name>
</gene>
<dbReference type="SUPFAM" id="SSF53850">
    <property type="entry name" value="Periplasmic binding protein-like II"/>
    <property type="match status" value="2"/>
</dbReference>
<feature type="domain" description="HPt" evidence="19">
    <location>
        <begin position="951"/>
        <end position="1044"/>
    </location>
</feature>
<keyword evidence="11 16" id="KW-1133">Transmembrane helix</keyword>
<dbReference type="Gene3D" id="3.30.565.10">
    <property type="entry name" value="Histidine kinase-like ATPase, C-terminal domain"/>
    <property type="match status" value="1"/>
</dbReference>
<keyword evidence="8 16" id="KW-0812">Transmembrane</keyword>
<comment type="catalytic activity">
    <reaction evidence="1">
        <text>ATP + protein L-histidine = ADP + protein N-phospho-L-histidine.</text>
        <dbReference type="EC" id="2.7.13.3"/>
    </reaction>
</comment>
<keyword evidence="13 16" id="KW-0472">Membrane</keyword>
<dbReference type="CDD" id="cd16922">
    <property type="entry name" value="HATPase_EvgS-ArcB-TorS-like"/>
    <property type="match status" value="1"/>
</dbReference>
<evidence type="ECO:0000259" key="18">
    <source>
        <dbReference type="PROSITE" id="PS50110"/>
    </source>
</evidence>
<dbReference type="SUPFAM" id="SSF47226">
    <property type="entry name" value="Histidine-containing phosphotransfer domain, HPT domain"/>
    <property type="match status" value="1"/>
</dbReference>
<evidence type="ECO:0000256" key="15">
    <source>
        <dbReference type="PROSITE-ProRule" id="PRU00169"/>
    </source>
</evidence>
<dbReference type="InterPro" id="IPR001638">
    <property type="entry name" value="Solute-binding_3/MltF_N"/>
</dbReference>
<dbReference type="InterPro" id="IPR036097">
    <property type="entry name" value="HisK_dim/P_sf"/>
</dbReference>
<keyword evidence="5" id="KW-0997">Cell inner membrane</keyword>
<evidence type="ECO:0000256" key="4">
    <source>
        <dbReference type="ARBA" id="ARBA00022475"/>
    </source>
</evidence>
<feature type="domain" description="Histidine kinase" evidence="17">
    <location>
        <begin position="579"/>
        <end position="794"/>
    </location>
</feature>
<dbReference type="Gene3D" id="1.10.287.130">
    <property type="match status" value="1"/>
</dbReference>
<dbReference type="Gene3D" id="3.40.50.2300">
    <property type="match status" value="1"/>
</dbReference>
<evidence type="ECO:0000256" key="2">
    <source>
        <dbReference type="ARBA" id="ARBA00004429"/>
    </source>
</evidence>
<dbReference type="PROSITE" id="PS50894">
    <property type="entry name" value="HPT"/>
    <property type="match status" value="1"/>
</dbReference>
<dbReference type="SMART" id="SM00448">
    <property type="entry name" value="REC"/>
    <property type="match status" value="1"/>
</dbReference>
<evidence type="ECO:0000313" key="20">
    <source>
        <dbReference type="EMBL" id="OON38896.1"/>
    </source>
</evidence>
<evidence type="ECO:0000256" key="1">
    <source>
        <dbReference type="ARBA" id="ARBA00000085"/>
    </source>
</evidence>
<evidence type="ECO:0000256" key="11">
    <source>
        <dbReference type="ARBA" id="ARBA00022989"/>
    </source>
</evidence>
<dbReference type="SMART" id="SM00388">
    <property type="entry name" value="HisKA"/>
    <property type="match status" value="1"/>
</dbReference>
<keyword evidence="12" id="KW-0902">Two-component regulatory system</keyword>
<dbReference type="Pfam" id="PF01627">
    <property type="entry name" value="Hpt"/>
    <property type="match status" value="1"/>
</dbReference>
<dbReference type="Pfam" id="PF02518">
    <property type="entry name" value="HATPase_c"/>
    <property type="match status" value="1"/>
</dbReference>
<dbReference type="GO" id="GO:0009927">
    <property type="term" value="F:histidine phosphotransfer kinase activity"/>
    <property type="evidence" value="ECO:0007669"/>
    <property type="project" value="TreeGrafter"/>
</dbReference>
<keyword evidence="4" id="KW-1003">Cell membrane</keyword>
<evidence type="ECO:0000256" key="16">
    <source>
        <dbReference type="SAM" id="Phobius"/>
    </source>
</evidence>
<dbReference type="PRINTS" id="PR00344">
    <property type="entry name" value="BCTRLSENSOR"/>
</dbReference>
<sequence>MESPAVIRCLLLMLVLLSMTITARADLHPISSLMMAPSMMPASPPDPPAEQIIRVGILQDSSAPRNIVVGNDLYGINADYLVALHQISGLSFRITPYASPGSLMTAMNNGLLDVAFGVASQPLAKGYFATQPWFSSPLRIYRNRNNARQVMFNSASARIAISSESYRLLAQDFARQHRWLIRDNDLQALYMLLNQQADYVVADETSAGFLLSQLQQGQIYQLASSPDAGMLSLQAVGRDLRLIRCLDEALRALPVEVVNGIQERWSSQLPRYQDSNTASLTAMERGWIAEHPQVTYAAVSDDYPWSYRQANGDAAGYSVELLQVIGQNTGLRFKPVWVSNPHQAAALVDSGRAMIQLMRPLTGDDNMQGNTLPVWRALWGVYVNNASHGVSRWQDLNAQRIGILDGDIARHMVPAGAHLVSFSDRKALYDALANGQLNALVDNVFSARAQLESGYADSLRLAFAASDTAWPVAFGLARQQPLLRTLLNKSLQQIPASTQQRMRESWSNGSNPAQNSRTQMRPVSVFVLIAALFAIVFLLALLVRRYLEQRRERRQRRQLELEREEARRANAMKSQFLATVSHELRTPMQAILGLLEVEAARHPGANNLAVIQRSAAGLMTLLNDLQDHARVENNTFTLTPRPFDLRRWIAHLSAFYQPLLRPGGPQLIVEAITALPEWVTLDGGRLQQVANNLISNALKFTRTGEIRVTLAVLEQQQHIHLQVVDSGSGIPPEEQIRLFEPWYQPPSGRQLSVQGSGLGLSICREIVTRMGGKIQLESAVGLGTTVLVQLPLELPHPMPSPDLALAAEHQRLAPQRIAIVDDHPTNLLVMEQQLAHCGIQAEVYGEGRALLQAAQQRPFDLIFIDYSMPKPDGVTVARILRRMERNTPHHTRLIFCSADARIISQPEVQVLTDGVLVKPIALDDIQRLLQPGAADDFDDLATRLNQLAGQGSHYQQRLRATLLATLNQDRQLLSQTASLQQWPQLAASAHRLKGSWLLLGYTQGEALCQRLIQGADQQQLDKRALNLLLSLCDKLVSRLENDGA</sequence>
<dbReference type="PANTHER" id="PTHR43047:SF66">
    <property type="entry name" value="HISKA"/>
    <property type="match status" value="1"/>
</dbReference>
<keyword evidence="9 20" id="KW-0418">Kinase</keyword>
<dbReference type="Gene3D" id="1.20.120.160">
    <property type="entry name" value="HPT domain"/>
    <property type="match status" value="1"/>
</dbReference>
<dbReference type="InterPro" id="IPR003594">
    <property type="entry name" value="HATPase_dom"/>
</dbReference>
<feature type="modified residue" description="Phosphohistidine" evidence="14">
    <location>
        <position position="990"/>
    </location>
</feature>
<keyword evidence="6 15" id="KW-0597">Phosphoprotein</keyword>
<evidence type="ECO:0000256" key="6">
    <source>
        <dbReference type="ARBA" id="ARBA00022553"/>
    </source>
</evidence>
<dbReference type="InterPro" id="IPR004358">
    <property type="entry name" value="Sig_transdc_His_kin-like_C"/>
</dbReference>
<dbReference type="InterPro" id="IPR008207">
    <property type="entry name" value="Sig_transdc_His_kin_Hpt_dom"/>
</dbReference>
<dbReference type="InterPro" id="IPR036890">
    <property type="entry name" value="HATPase_C_sf"/>
</dbReference>
<dbReference type="PROSITE" id="PS50110">
    <property type="entry name" value="RESPONSE_REGULATORY"/>
    <property type="match status" value="1"/>
</dbReference>
<dbReference type="PROSITE" id="PS50109">
    <property type="entry name" value="HIS_KIN"/>
    <property type="match status" value="1"/>
</dbReference>
<evidence type="ECO:0000256" key="3">
    <source>
        <dbReference type="ARBA" id="ARBA00012438"/>
    </source>
</evidence>
<feature type="modified residue" description="4-aspartylphosphate" evidence="15">
    <location>
        <position position="865"/>
    </location>
</feature>
<evidence type="ECO:0000256" key="9">
    <source>
        <dbReference type="ARBA" id="ARBA00022777"/>
    </source>
</evidence>
<comment type="caution">
    <text evidence="20">The sequence shown here is derived from an EMBL/GenBank/DDBJ whole genome shotgun (WGS) entry which is preliminary data.</text>
</comment>
<dbReference type="AlphaFoldDB" id="A0A1S8YJI7"/>
<evidence type="ECO:0000313" key="21">
    <source>
        <dbReference type="Proteomes" id="UP000190667"/>
    </source>
</evidence>
<evidence type="ECO:0000256" key="8">
    <source>
        <dbReference type="ARBA" id="ARBA00022692"/>
    </source>
</evidence>
<dbReference type="CDD" id="cd00082">
    <property type="entry name" value="HisKA"/>
    <property type="match status" value="1"/>
</dbReference>
<feature type="domain" description="Response regulatory" evidence="18">
    <location>
        <begin position="816"/>
        <end position="933"/>
    </location>
</feature>
<dbReference type="EC" id="2.7.13.3" evidence="3"/>
<evidence type="ECO:0000256" key="10">
    <source>
        <dbReference type="ARBA" id="ARBA00022840"/>
    </source>
</evidence>
<evidence type="ECO:0000256" key="13">
    <source>
        <dbReference type="ARBA" id="ARBA00023136"/>
    </source>
</evidence>
<dbReference type="Gene3D" id="3.40.190.10">
    <property type="entry name" value="Periplasmic binding protein-like II"/>
    <property type="match status" value="4"/>
</dbReference>
<dbReference type="OrthoDB" id="9770795at2"/>
<evidence type="ECO:0000256" key="7">
    <source>
        <dbReference type="ARBA" id="ARBA00022679"/>
    </source>
</evidence>
<dbReference type="Pfam" id="PF00072">
    <property type="entry name" value="Response_reg"/>
    <property type="match status" value="1"/>
</dbReference>
<keyword evidence="10" id="KW-0547">Nucleotide-binding</keyword>
<reference evidence="20 21" key="1">
    <citation type="submission" date="2016-12" db="EMBL/GenBank/DDBJ databases">
        <title>Izhakiella australiana sp. nov. of genus Izhakiella isolated from Australian desert.</title>
        <authorList>
            <person name="Ji M."/>
        </authorList>
    </citation>
    <scope>NUCLEOTIDE SEQUENCE [LARGE SCALE GENOMIC DNA]</scope>
    <source>
        <strain evidence="20 21">D4N98</strain>
    </source>
</reference>